<sequence>MPLLICDLSPDVTILAWNRPSITNLDCGHNGERLSEEQLAHQVVNGVRSVQDLLASKSFLWGIAGYIPLLQYRGVGMESATPLG</sequence>
<name>A0A284R6E7_ARMOS</name>
<dbReference type="EMBL" id="FUEG01000005">
    <property type="protein sequence ID" value="SJL04301.1"/>
    <property type="molecule type" value="Genomic_DNA"/>
</dbReference>
<proteinExistence type="predicted"/>
<dbReference type="AlphaFoldDB" id="A0A284R6E7"/>
<organism evidence="1 2">
    <name type="scientific">Armillaria ostoyae</name>
    <name type="common">Armillaria root rot fungus</name>
    <dbReference type="NCBI Taxonomy" id="47428"/>
    <lineage>
        <taxon>Eukaryota</taxon>
        <taxon>Fungi</taxon>
        <taxon>Dikarya</taxon>
        <taxon>Basidiomycota</taxon>
        <taxon>Agaricomycotina</taxon>
        <taxon>Agaricomycetes</taxon>
        <taxon>Agaricomycetidae</taxon>
        <taxon>Agaricales</taxon>
        <taxon>Marasmiineae</taxon>
        <taxon>Physalacriaceae</taxon>
        <taxon>Armillaria</taxon>
    </lineage>
</organism>
<accession>A0A284R6E7</accession>
<gene>
    <name evidence="1" type="ORF">ARMOST_07662</name>
</gene>
<reference evidence="2" key="1">
    <citation type="journal article" date="2017" name="Nat. Ecol. Evol.">
        <title>Genome expansion and lineage-specific genetic innovations in the forest pathogenic fungi Armillaria.</title>
        <authorList>
            <person name="Sipos G."/>
            <person name="Prasanna A.N."/>
            <person name="Walter M.C."/>
            <person name="O'Connor E."/>
            <person name="Balint B."/>
            <person name="Krizsan K."/>
            <person name="Kiss B."/>
            <person name="Hess J."/>
            <person name="Varga T."/>
            <person name="Slot J."/>
            <person name="Riley R."/>
            <person name="Boka B."/>
            <person name="Rigling D."/>
            <person name="Barry K."/>
            <person name="Lee J."/>
            <person name="Mihaltcheva S."/>
            <person name="LaButti K."/>
            <person name="Lipzen A."/>
            <person name="Waldron R."/>
            <person name="Moloney N.M."/>
            <person name="Sperisen C."/>
            <person name="Kredics L."/>
            <person name="Vagvoelgyi C."/>
            <person name="Patrignani A."/>
            <person name="Fitzpatrick D."/>
            <person name="Nagy I."/>
            <person name="Doyle S."/>
            <person name="Anderson J.B."/>
            <person name="Grigoriev I.V."/>
            <person name="Gueldener U."/>
            <person name="Muensterkoetter M."/>
            <person name="Nagy L.G."/>
        </authorList>
    </citation>
    <scope>NUCLEOTIDE SEQUENCE [LARGE SCALE GENOMIC DNA]</scope>
    <source>
        <strain evidence="2">C18/9</strain>
    </source>
</reference>
<evidence type="ECO:0000313" key="2">
    <source>
        <dbReference type="Proteomes" id="UP000219338"/>
    </source>
</evidence>
<protein>
    <submittedName>
        <fullName evidence="1">Uncharacterized protein</fullName>
    </submittedName>
</protein>
<dbReference type="Proteomes" id="UP000219338">
    <property type="component" value="Unassembled WGS sequence"/>
</dbReference>
<keyword evidence="2" id="KW-1185">Reference proteome</keyword>
<evidence type="ECO:0000313" key="1">
    <source>
        <dbReference type="EMBL" id="SJL04301.1"/>
    </source>
</evidence>